<dbReference type="Proteomes" id="UP000545074">
    <property type="component" value="Unassembled WGS sequence"/>
</dbReference>
<dbReference type="Gene3D" id="2.180.10.10">
    <property type="entry name" value="RHS repeat-associated core"/>
    <property type="match status" value="2"/>
</dbReference>
<comment type="caution">
    <text evidence="2">The sequence shown here is derived from an EMBL/GenBank/DDBJ whole genome shotgun (WGS) entry which is preliminary data.</text>
</comment>
<feature type="compositionally biased region" description="Polar residues" evidence="1">
    <location>
        <begin position="1564"/>
        <end position="1573"/>
    </location>
</feature>
<reference evidence="2 3" key="1">
    <citation type="submission" date="2020-07" db="EMBL/GenBank/DDBJ databases">
        <title>Diversity of carbapenemase encoding genes among Pseudomonas putida group clinical isolates in a tertiary Brazilian hospital.</title>
        <authorList>
            <person name="Alberto-Lei F."/>
            <person name="Nodari C.S."/>
            <person name="Streling A.P."/>
            <person name="Paulino J.T."/>
            <person name="Bessa-Neto F.O."/>
            <person name="Cayo R."/>
            <person name="Gales A.C."/>
        </authorList>
    </citation>
    <scope>NUCLEOTIDE SEQUENCE [LARGE SCALE GENOMIC DNA]</scope>
    <source>
        <strain evidence="2 3">12815</strain>
    </source>
</reference>
<feature type="region of interest" description="Disordered" evidence="1">
    <location>
        <begin position="1545"/>
        <end position="1667"/>
    </location>
</feature>
<organism evidence="2 3">
    <name type="scientific">Pseudomonas juntendi</name>
    <dbReference type="NCBI Taxonomy" id="2666183"/>
    <lineage>
        <taxon>Bacteria</taxon>
        <taxon>Pseudomonadati</taxon>
        <taxon>Pseudomonadota</taxon>
        <taxon>Gammaproteobacteria</taxon>
        <taxon>Pseudomonadales</taxon>
        <taxon>Pseudomonadaceae</taxon>
        <taxon>Pseudomonas</taxon>
    </lineage>
</organism>
<dbReference type="InterPro" id="IPR050708">
    <property type="entry name" value="T6SS_VgrG/RHS"/>
</dbReference>
<dbReference type="NCBIfam" id="TIGR01643">
    <property type="entry name" value="YD_repeat_2x"/>
    <property type="match status" value="1"/>
</dbReference>
<dbReference type="Pfam" id="PF05593">
    <property type="entry name" value="RHS_repeat"/>
    <property type="match status" value="1"/>
</dbReference>
<protein>
    <submittedName>
        <fullName evidence="2">RHS repeat-associated core domain-containing protein</fullName>
    </submittedName>
</protein>
<evidence type="ECO:0000313" key="3">
    <source>
        <dbReference type="Proteomes" id="UP000545074"/>
    </source>
</evidence>
<feature type="compositionally biased region" description="Low complexity" evidence="1">
    <location>
        <begin position="1589"/>
        <end position="1613"/>
    </location>
</feature>
<dbReference type="InterPro" id="IPR006530">
    <property type="entry name" value="YD"/>
</dbReference>
<name>A0A7W2KEP3_9PSED</name>
<dbReference type="EMBL" id="JACGCX010000003">
    <property type="protein sequence ID" value="MBA6097012.1"/>
    <property type="molecule type" value="Genomic_DNA"/>
</dbReference>
<dbReference type="PANTHER" id="PTHR32305:SF15">
    <property type="entry name" value="PROTEIN RHSA-RELATED"/>
    <property type="match status" value="1"/>
</dbReference>
<dbReference type="InterPro" id="IPR022385">
    <property type="entry name" value="Rhs_assc_core"/>
</dbReference>
<dbReference type="RefSeq" id="WP_182389188.1">
    <property type="nucleotide sequence ID" value="NZ_JACGCX010000003.1"/>
</dbReference>
<sequence>MTVQSNAFNFMSFTQGSVDPRTGTYALTIDLPALNANDLQGPDLPLCLAFNPMNGLNTGFGKGWSLKLSRFDPRDGMLELYTGESFQVIDNGPDAPALIPERKLESFHFQNIGSDDNKRYRVAHASGLVEILEVQQGPAGVALPVHVHTPSGHGISLEYDAMARLVSIEDDNEQRLLAIDYAGNAQVKLDLHPASIAFARYTLKFTGENLSSLVLPSEDQASWHFGYTLLGGLLLLERLDNPAGGTELITYQERGHALPGVDAWLPYVRRHVTQPDPLDEATHLRTDYTFTAHNYLGFGADGVVWDENYRQDHLYKHTGTQYTYGSTATHYCDGQPLRTEQRVFNRFHLMTEKVDTQEGCIETVKTEFHEVANARFEQQPAFFQLPHKITRSWSQSGNSIDLREETVTTCYDEHGNLVEELLASGIRQVREYYPASASDGCPEDPEGFVRNLKSITVYPAAVDDEGSAAAAILRTRYRYKAHAPLHKIAGSHAASTWLAAYEEQSVEVRPSQNNLAGDEEVLLRTIETAYLQMPDKPRLHGRVDYKKVSLNGTTARTEWAYEPLRDAQGKLTRLQTKTHFKAPGGTLEKIISHVHCGLTGQLLEGEDVNGIITRFQYDVLGRLVEHTINPDDSIYRTTTTYAYPILREDNRTRRAEEVTDAKGVVTRVVHDGNQRRIREEREITDPETQQRITRTTAEYRYDSIGRLVSETAFDYVIDDPDGEAPTERTLTMTSGYTYDGWGGLRTKTRPDKTCEHRVFSPFGKEGNVITRWVAPADEPGAVKQLGVVEFNRFGNPAHEYRQMASSPTASATDKAPQREVGRVDYRYDGLGRCVRRSLTLQAQTQAPIIRADAYHYDIWGRIDESTRADGSSLLRSFAPHSTRELTTLLAIRKQAGASPQQLCKRTFDGLDRLRETQVGQRVDTYDYRGQTQLIETRTTRDSQATSANARKRTITYQYTPELSTEPQRLSASFEQDGRTQAVNEATFDYDPLTADISGAENDLGARSYDYTDQGYLKTESWKGQRQHDTHNRFSVQGRMTYRKHSDGTACLYQHDELGRIVGIKQGDLQCTLTYNGLGQLEETLTCDTAKQGHYVKCTQTYDELGRELTRALDSHGQVEQVLTLKWRDDDRLETRTLTRNGAQVRHETFGYDEIGRLESHDCEGSELPRDAAGRAIVSQLFRFDEHDNITRRVTDYDDGESERLDFIYTATDPFRLQSVVPDRDDSRERRFAYDELGNMLNDEQGRQLEYDSLGRLAKVMAADGQSPITEYQYDGHDQLLAAVHDGNRSVERRYQDNRLDATLEGDTLTQYLYAGTGPVAEQQSGKGGSTTLMLTDHTGSVITESDDQSTRHGNYSVYGERAEDSELSSLLAFNGEAREQAYGWYLLGSGYRAYNPALMRFHSPDSLAQEESGINPYVYTLADPVNWRDPSGHRAQSVLADRDPPKYRDPIEQPGFSWLEIIPVAMKVLMTAALVGMAVYTGGLSVMQMFAAGGMVAAIATEGAGVVISATGGSESLVNALKMGADSVYQLLTFMFFMGGKGDGAGPTKGPAASSKSVSTSTSDLVNSTSSKPATAITRRHSIANIPFNGNRSASASSGSRLSRQNSNSSLDSPALGVPAHGGGEPMLGQASVNNVSGSVNSLSSSSSTSSASSSRTSLASDPDAGVRPRLAETQAPKPAAAGGLMDLTLLGGAYEVPIEIQLRQGRTFKH</sequence>
<dbReference type="NCBIfam" id="TIGR03696">
    <property type="entry name" value="Rhs_assc_core"/>
    <property type="match status" value="1"/>
</dbReference>
<proteinExistence type="predicted"/>
<dbReference type="PANTHER" id="PTHR32305">
    <property type="match status" value="1"/>
</dbReference>
<gene>
    <name evidence="2" type="ORF">H4C80_07685</name>
</gene>
<feature type="compositionally biased region" description="Low complexity" evidence="1">
    <location>
        <begin position="1631"/>
        <end position="1661"/>
    </location>
</feature>
<feature type="compositionally biased region" description="Low complexity" evidence="1">
    <location>
        <begin position="1548"/>
        <end position="1563"/>
    </location>
</feature>
<evidence type="ECO:0000256" key="1">
    <source>
        <dbReference type="SAM" id="MobiDB-lite"/>
    </source>
</evidence>
<dbReference type="InterPro" id="IPR031325">
    <property type="entry name" value="RHS_repeat"/>
</dbReference>
<accession>A0A7W2KEP3</accession>
<evidence type="ECO:0000313" key="2">
    <source>
        <dbReference type="EMBL" id="MBA6097012.1"/>
    </source>
</evidence>